<name>A0ABX7XG45_9FLAO</name>
<feature type="chain" id="PRO_5047034753" evidence="2">
    <location>
        <begin position="20"/>
        <end position="153"/>
    </location>
</feature>
<dbReference type="PANTHER" id="PTHR35890:SF3">
    <property type="entry name" value="ECOTIN"/>
    <property type="match status" value="1"/>
</dbReference>
<dbReference type="PIRSF" id="PIRSF006865">
    <property type="entry name" value="Prot_inh_ecotin"/>
    <property type="match status" value="1"/>
</dbReference>
<keyword evidence="3" id="KW-0722">Serine protease inhibitor</keyword>
<dbReference type="GO" id="GO:0004867">
    <property type="term" value="F:serine-type endopeptidase inhibitor activity"/>
    <property type="evidence" value="ECO:0007669"/>
    <property type="project" value="UniProtKB-KW"/>
</dbReference>
<keyword evidence="2" id="KW-0732">Signal</keyword>
<dbReference type="EMBL" id="CP072842">
    <property type="protein sequence ID" value="QTV06833.1"/>
    <property type="molecule type" value="Genomic_DNA"/>
</dbReference>
<accession>A0ABX7XG45</accession>
<organism evidence="3 4">
    <name type="scientific">Faecalibacter bovis</name>
    <dbReference type="NCBI Taxonomy" id="2898187"/>
    <lineage>
        <taxon>Bacteria</taxon>
        <taxon>Pseudomonadati</taxon>
        <taxon>Bacteroidota</taxon>
        <taxon>Flavobacteriia</taxon>
        <taxon>Flavobacteriales</taxon>
        <taxon>Weeksellaceae</taxon>
        <taxon>Faecalibacter</taxon>
    </lineage>
</organism>
<dbReference type="InterPro" id="IPR005658">
    <property type="entry name" value="Prot_inh_ecotin"/>
</dbReference>
<evidence type="ECO:0000256" key="2">
    <source>
        <dbReference type="SAM" id="SignalP"/>
    </source>
</evidence>
<evidence type="ECO:0000313" key="3">
    <source>
        <dbReference type="EMBL" id="QTV06833.1"/>
    </source>
</evidence>
<dbReference type="RefSeq" id="WP_230477618.1">
    <property type="nucleotide sequence ID" value="NZ_CP072842.1"/>
</dbReference>
<dbReference type="Gene3D" id="2.60.40.550">
    <property type="entry name" value="Ecotin"/>
    <property type="match status" value="1"/>
</dbReference>
<evidence type="ECO:0000313" key="4">
    <source>
        <dbReference type="Proteomes" id="UP000672011"/>
    </source>
</evidence>
<reference evidence="3 4" key="1">
    <citation type="journal article" date="2021" name="Int. J. Syst. Evol. Microbiol.">
        <title>Faecalibacter bovis sp. nov., isolated from cow faeces.</title>
        <authorList>
            <person name="Li F."/>
            <person name="Zhao W."/>
            <person name="Hong Q."/>
            <person name="Shao Q."/>
            <person name="Song J."/>
            <person name="Yang S."/>
        </authorList>
    </citation>
    <scope>NUCLEOTIDE SEQUENCE [LARGE SCALE GENOMIC DNA]</scope>
    <source>
        <strain evidence="3 4">ZY171143</strain>
    </source>
</reference>
<feature type="signal peptide" evidence="2">
    <location>
        <begin position="1"/>
        <end position="19"/>
    </location>
</feature>
<proteinExistence type="inferred from homology"/>
<protein>
    <submittedName>
        <fullName evidence="3">Serine protease inhibitor ecotin</fullName>
    </submittedName>
</protein>
<sequence length="153" mass="17723">MKKLLLLNILTFSSITSFAQMKEDIKMFPKPDKDQVQKVIRVEPRDNENDFMIEIMIGKKTMTDSCNNHFLMGKLEENNLEGWGYSYYNFTTDGNIAGTLMGCSDNKSVEKIVYSPSEKVRYNSRLPIVIYTPKGYEVNYRIWSASDKTYNAE</sequence>
<dbReference type="Proteomes" id="UP000672011">
    <property type="component" value="Chromosome"/>
</dbReference>
<evidence type="ECO:0000256" key="1">
    <source>
        <dbReference type="ARBA" id="ARBA00010558"/>
    </source>
</evidence>
<dbReference type="SUPFAM" id="SSF49772">
    <property type="entry name" value="Ecotin, trypsin inhibitor"/>
    <property type="match status" value="1"/>
</dbReference>
<dbReference type="NCBIfam" id="NF002987">
    <property type="entry name" value="PRK03719.1"/>
    <property type="match status" value="1"/>
</dbReference>
<keyword evidence="4" id="KW-1185">Reference proteome</keyword>
<comment type="similarity">
    <text evidence="1">Belongs to the protease inhibitor I11 (ecotin) family.</text>
</comment>
<dbReference type="PANTHER" id="PTHR35890">
    <property type="match status" value="1"/>
</dbReference>
<gene>
    <name evidence="3" type="primary">eco</name>
    <name evidence="3" type="ORF">J9309_05825</name>
</gene>
<reference evidence="4" key="2">
    <citation type="submission" date="2021-04" db="EMBL/GenBank/DDBJ databases">
        <title>Taxonomy of Flavobacteriaceae bacterium ZY171143.</title>
        <authorList>
            <person name="Li F."/>
        </authorList>
    </citation>
    <scope>NUCLEOTIDE SEQUENCE [LARGE SCALE GENOMIC DNA]</scope>
    <source>
        <strain evidence="4">ZY171143</strain>
    </source>
</reference>
<keyword evidence="3" id="KW-0646">Protease inhibitor</keyword>
<dbReference type="Pfam" id="PF03974">
    <property type="entry name" value="Ecotin"/>
    <property type="match status" value="1"/>
</dbReference>
<dbReference type="InterPro" id="IPR036198">
    <property type="entry name" value="Ecotin_sf"/>
</dbReference>